<dbReference type="Gene3D" id="1.20.1050.10">
    <property type="match status" value="1"/>
</dbReference>
<proteinExistence type="predicted"/>
<evidence type="ECO:0000313" key="1">
    <source>
        <dbReference type="EnsemblPlants" id="Bo6g031650.1"/>
    </source>
</evidence>
<dbReference type="STRING" id="109376.A0A0D3CQR7"/>
<organism evidence="1 2">
    <name type="scientific">Brassica oleracea var. oleracea</name>
    <dbReference type="NCBI Taxonomy" id="109376"/>
    <lineage>
        <taxon>Eukaryota</taxon>
        <taxon>Viridiplantae</taxon>
        <taxon>Streptophyta</taxon>
        <taxon>Embryophyta</taxon>
        <taxon>Tracheophyta</taxon>
        <taxon>Spermatophyta</taxon>
        <taxon>Magnoliopsida</taxon>
        <taxon>eudicotyledons</taxon>
        <taxon>Gunneridae</taxon>
        <taxon>Pentapetalae</taxon>
        <taxon>rosids</taxon>
        <taxon>malvids</taxon>
        <taxon>Brassicales</taxon>
        <taxon>Brassicaceae</taxon>
        <taxon>Brassiceae</taxon>
        <taxon>Brassica</taxon>
    </lineage>
</organism>
<dbReference type="eggNOG" id="KOG0406">
    <property type="taxonomic scope" value="Eukaryota"/>
</dbReference>
<dbReference type="Proteomes" id="UP000032141">
    <property type="component" value="Chromosome C6"/>
</dbReference>
<dbReference type="Gramene" id="Bo6g031650.1">
    <property type="protein sequence ID" value="Bo6g031650.1"/>
    <property type="gene ID" value="Bo6g031650"/>
</dbReference>
<reference evidence="1 2" key="1">
    <citation type="journal article" date="2014" name="Genome Biol.">
        <title>Transcriptome and methylome profiling reveals relics of genome dominance in the mesopolyploid Brassica oleracea.</title>
        <authorList>
            <person name="Parkin I.A."/>
            <person name="Koh C."/>
            <person name="Tang H."/>
            <person name="Robinson S.J."/>
            <person name="Kagale S."/>
            <person name="Clarke W.E."/>
            <person name="Town C.D."/>
            <person name="Nixon J."/>
            <person name="Krishnakumar V."/>
            <person name="Bidwell S.L."/>
            <person name="Denoeud F."/>
            <person name="Belcram H."/>
            <person name="Links M.G."/>
            <person name="Just J."/>
            <person name="Clarke C."/>
            <person name="Bender T."/>
            <person name="Huebert T."/>
            <person name="Mason A.S."/>
            <person name="Pires J.C."/>
            <person name="Barker G."/>
            <person name="Moore J."/>
            <person name="Walley P.G."/>
            <person name="Manoli S."/>
            <person name="Batley J."/>
            <person name="Edwards D."/>
            <person name="Nelson M.N."/>
            <person name="Wang X."/>
            <person name="Paterson A.H."/>
            <person name="King G."/>
            <person name="Bancroft I."/>
            <person name="Chalhoub B."/>
            <person name="Sharpe A.G."/>
        </authorList>
    </citation>
    <scope>NUCLEOTIDE SEQUENCE</scope>
    <source>
        <strain evidence="1 2">cv. TO1000</strain>
    </source>
</reference>
<dbReference type="OMA" id="FHYFYSG"/>
<accession>A0A0D3CQR7</accession>
<evidence type="ECO:0000313" key="2">
    <source>
        <dbReference type="Proteomes" id="UP000032141"/>
    </source>
</evidence>
<protein>
    <submittedName>
        <fullName evidence="1">Uncharacterized protein</fullName>
    </submittedName>
</protein>
<dbReference type="HOGENOM" id="CLU_2797485_0_0_1"/>
<dbReference type="AlphaFoldDB" id="A0A0D3CQR7"/>
<dbReference type="EnsemblPlants" id="Bo6g031650.1">
    <property type="protein sequence ID" value="Bo6g031650.1"/>
    <property type="gene ID" value="Bo6g031650"/>
</dbReference>
<reference evidence="1" key="2">
    <citation type="submission" date="2015-03" db="UniProtKB">
        <authorList>
            <consortium name="EnsemblPlants"/>
        </authorList>
    </citation>
    <scope>IDENTIFICATION</scope>
</reference>
<sequence length="68" mass="8019">MLRLETRFTSEERLLVMLTQHVFHYFYSGFYSFEEYGDFSVEDQCPKIVAWGKWVEGKCVAASLPESE</sequence>
<keyword evidence="2" id="KW-1185">Reference proteome</keyword>
<name>A0A0D3CQR7_BRAOL</name>